<feature type="region of interest" description="Disordered" evidence="2">
    <location>
        <begin position="371"/>
        <end position="452"/>
    </location>
</feature>
<evidence type="ECO:0000256" key="1">
    <source>
        <dbReference type="SAM" id="Coils"/>
    </source>
</evidence>
<feature type="compositionally biased region" description="Basic residues" evidence="2">
    <location>
        <begin position="407"/>
        <end position="417"/>
    </location>
</feature>
<evidence type="ECO:0000313" key="4">
    <source>
        <dbReference type="EMBL" id="GJT72816.1"/>
    </source>
</evidence>
<feature type="domain" description="Transposase (putative) gypsy type" evidence="3">
    <location>
        <begin position="60"/>
        <end position="114"/>
    </location>
</feature>
<comment type="caution">
    <text evidence="4">The sequence shown here is derived from an EMBL/GenBank/DDBJ whole genome shotgun (WGS) entry which is preliminary data.</text>
</comment>
<keyword evidence="1" id="KW-0175">Coiled coil</keyword>
<protein>
    <recommendedName>
        <fullName evidence="3">Transposase (putative) gypsy type domain-containing protein</fullName>
    </recommendedName>
</protein>
<evidence type="ECO:0000256" key="2">
    <source>
        <dbReference type="SAM" id="MobiDB-lite"/>
    </source>
</evidence>
<organism evidence="4 5">
    <name type="scientific">Tanacetum coccineum</name>
    <dbReference type="NCBI Taxonomy" id="301880"/>
    <lineage>
        <taxon>Eukaryota</taxon>
        <taxon>Viridiplantae</taxon>
        <taxon>Streptophyta</taxon>
        <taxon>Embryophyta</taxon>
        <taxon>Tracheophyta</taxon>
        <taxon>Spermatophyta</taxon>
        <taxon>Magnoliopsida</taxon>
        <taxon>eudicotyledons</taxon>
        <taxon>Gunneridae</taxon>
        <taxon>Pentapetalae</taxon>
        <taxon>asterids</taxon>
        <taxon>campanulids</taxon>
        <taxon>Asterales</taxon>
        <taxon>Asteraceae</taxon>
        <taxon>Asteroideae</taxon>
        <taxon>Anthemideae</taxon>
        <taxon>Anthemidinae</taxon>
        <taxon>Tanacetum</taxon>
    </lineage>
</organism>
<gene>
    <name evidence="4" type="ORF">Tco_1032102</name>
</gene>
<dbReference type="PANTHER" id="PTHR31099:SF41">
    <property type="entry name" value="TRANSPOSASE (PUTATIVE), GYPSY TYPE-RELATED"/>
    <property type="match status" value="1"/>
</dbReference>
<dbReference type="InterPro" id="IPR007321">
    <property type="entry name" value="Transposase_28"/>
</dbReference>
<reference evidence="4" key="2">
    <citation type="submission" date="2022-01" db="EMBL/GenBank/DDBJ databases">
        <authorList>
            <person name="Yamashiro T."/>
            <person name="Shiraishi A."/>
            <person name="Satake H."/>
            <person name="Nakayama K."/>
        </authorList>
    </citation>
    <scope>NUCLEOTIDE SEQUENCE</scope>
</reference>
<dbReference type="Gene3D" id="1.20.5.1700">
    <property type="match status" value="1"/>
</dbReference>
<evidence type="ECO:0000259" key="3">
    <source>
        <dbReference type="Pfam" id="PF04195"/>
    </source>
</evidence>
<keyword evidence="5" id="KW-1185">Reference proteome</keyword>
<accession>A0ABQ5GBC2</accession>
<proteinExistence type="predicted"/>
<dbReference type="Proteomes" id="UP001151760">
    <property type="component" value="Unassembled WGS sequence"/>
</dbReference>
<reference evidence="4" key="1">
    <citation type="journal article" date="2022" name="Int. J. Mol. Sci.">
        <title>Draft Genome of Tanacetum Coccineum: Genomic Comparison of Closely Related Tanacetum-Family Plants.</title>
        <authorList>
            <person name="Yamashiro T."/>
            <person name="Shiraishi A."/>
            <person name="Nakayama K."/>
            <person name="Satake H."/>
        </authorList>
    </citation>
    <scope>NUCLEOTIDE SEQUENCE</scope>
</reference>
<sequence length="1102" mass="122725">MGSITSLKCVLTQEHLDAICAKYFVPEEVHPQLPSSDATMHERPTGKIGMYTRFFDYANYRIPFSTFFVSVLTHFRIPFSQLSVFGSAKVSHFEILCRVCNIEPDVSLFRYFYTHNYKNGWFGFTKRPNVRACYSKNLDSVKNWNDHFFWVDEFVVPANARFSWFSGSNIVKDRAPAPSEYNVEHVNTLIAQASPFLRFPEEFLCWVGISRNYLLNKDTYPRFEYENGEEMDLNAYLAVFVCFWSFKLVFRDRAPAPSEYNVEHVNTLIAQASPFLRFPEEFLCWVGISRNYLLNKDTYPRFEYENGEEMDLNAFIRTADPRKVRIVERARAENERPIVTVAKHRTVTLLPTSVVRSSGELSASVEREFAGDASVGDGGDQGFDSVGGQDDVEPSAPVTEPVGTKIPRPKRSKKKRATRESERMPAASHPPKRLRADYGTTGGSATGGKSPSVLNRLLQDSRLTVEQGVPALPTLPFITSSVTALPLEEGGDRTDSVTGPSLRTIGPSARFVGLSDSSHHSSAKSADPEVDSLVRSAAPVMTEATTVATVATVATTIAIHADVSKVYFCGFDAGSIRAEEAVGAGSEEIYVPEWMVTKGFELNDGRLCANMIDHFTPPAFFKTVCGMEHEQLFTEFNVSAARNLSLSSEVRMRAEYNILEKRKWRSLAEEKNILLEAKDKEIEDLKSQLLKAKEESAEVTQLRAQVSGLEATENSLRGEVASAKDHNVLLEQECNSLKLKVTGLESTIAEKDHELSDLGASSSSLKSQNQSLVNQVHELEISSTDLREKLEMYEGSLKQLEEFQDNLMGPLRTRLAEIDADFTRCCMRFQESFHPHLLNVVAGRRWLLTHGMKLLVVKCLNSNEYMEALGHAFGRAIEKGMQEGLAAGIEHGQAGRCLTDLEAYIPSAEDDFNSAIRDLRDLNFPLLQELSNKKDASTWDIMDLLRLDDVVAETLGMTDLQPDVSQLMVPVHHKQDRVVIGSQALSVALDICRGRVEKMERNLIERLPFLKGVFVSIDDPLSAEALIEPPVEVPATNVLSTVVIAPHTDPSVSVEDYDNPDLADVVPENATLGSEGGEKIDASARGDLTFSQLDDEARDAVL</sequence>
<dbReference type="Pfam" id="PF04195">
    <property type="entry name" value="Transposase_28"/>
    <property type="match status" value="1"/>
</dbReference>
<dbReference type="EMBL" id="BQNB010018294">
    <property type="protein sequence ID" value="GJT72816.1"/>
    <property type="molecule type" value="Genomic_DNA"/>
</dbReference>
<dbReference type="PANTHER" id="PTHR31099">
    <property type="entry name" value="OS06G0165300 PROTEIN"/>
    <property type="match status" value="1"/>
</dbReference>
<evidence type="ECO:0000313" key="5">
    <source>
        <dbReference type="Proteomes" id="UP001151760"/>
    </source>
</evidence>
<name>A0ABQ5GBC2_9ASTR</name>
<feature type="coiled-coil region" evidence="1">
    <location>
        <begin position="668"/>
        <end position="712"/>
    </location>
</feature>